<evidence type="ECO:0000256" key="4">
    <source>
        <dbReference type="ARBA" id="ARBA00022777"/>
    </source>
</evidence>
<accession>A0A6V7UB88</accession>
<evidence type="ECO:0000259" key="7">
    <source>
        <dbReference type="PROSITE" id="PS50011"/>
    </source>
</evidence>
<dbReference type="GO" id="GO:0005737">
    <property type="term" value="C:cytoplasm"/>
    <property type="evidence" value="ECO:0007669"/>
    <property type="project" value="TreeGrafter"/>
</dbReference>
<evidence type="ECO:0000256" key="3">
    <source>
        <dbReference type="ARBA" id="ARBA00022741"/>
    </source>
</evidence>
<evidence type="ECO:0000313" key="9">
    <source>
        <dbReference type="Proteomes" id="UP000580250"/>
    </source>
</evidence>
<evidence type="ECO:0000256" key="1">
    <source>
        <dbReference type="ARBA" id="ARBA00022527"/>
    </source>
</evidence>
<keyword evidence="4" id="KW-0418">Kinase</keyword>
<dbReference type="InterPro" id="IPR011009">
    <property type="entry name" value="Kinase-like_dom_sf"/>
</dbReference>
<dbReference type="PANTHER" id="PTHR24345">
    <property type="entry name" value="SERINE/THREONINE-PROTEIN KINASE PLK"/>
    <property type="match status" value="1"/>
</dbReference>
<dbReference type="InterPro" id="IPR000719">
    <property type="entry name" value="Prot_kinase_dom"/>
</dbReference>
<sequence>MTTAQKKSKPILKEVPDLVCDASTKQTYTKGKFLGKGGFARCYELTNNKTKIVYAGKVVSKTLLIKKHQRDKMKQEVQIQKMLSHPNVVKMEGFFER</sequence>
<dbReference type="FunFam" id="3.30.200.20:FF:000042">
    <property type="entry name" value="Aurora kinase A"/>
    <property type="match status" value="1"/>
</dbReference>
<keyword evidence="5 6" id="KW-0067">ATP-binding</keyword>
<organism evidence="8 9">
    <name type="scientific">Meloidogyne enterolobii</name>
    <name type="common">Root-knot nematode worm</name>
    <name type="synonym">Meloidogyne mayaguensis</name>
    <dbReference type="NCBI Taxonomy" id="390850"/>
    <lineage>
        <taxon>Eukaryota</taxon>
        <taxon>Metazoa</taxon>
        <taxon>Ecdysozoa</taxon>
        <taxon>Nematoda</taxon>
        <taxon>Chromadorea</taxon>
        <taxon>Rhabditida</taxon>
        <taxon>Tylenchina</taxon>
        <taxon>Tylenchomorpha</taxon>
        <taxon>Tylenchoidea</taxon>
        <taxon>Meloidogynidae</taxon>
        <taxon>Meloidogyninae</taxon>
        <taxon>Meloidogyne</taxon>
    </lineage>
</organism>
<dbReference type="AlphaFoldDB" id="A0A6V7UB88"/>
<keyword evidence="3 6" id="KW-0547">Nucleotide-binding</keyword>
<dbReference type="PANTHER" id="PTHR24345:SF93">
    <property type="entry name" value="SERINE_THREONINE-PROTEIN KINASE PLK1"/>
    <property type="match status" value="1"/>
</dbReference>
<dbReference type="Pfam" id="PF00069">
    <property type="entry name" value="Pkinase"/>
    <property type="match status" value="1"/>
</dbReference>
<evidence type="ECO:0000313" key="8">
    <source>
        <dbReference type="EMBL" id="CAD2150724.1"/>
    </source>
</evidence>
<dbReference type="GO" id="GO:0005634">
    <property type="term" value="C:nucleus"/>
    <property type="evidence" value="ECO:0007669"/>
    <property type="project" value="TreeGrafter"/>
</dbReference>
<dbReference type="EMBL" id="CAJEWN010000046">
    <property type="protein sequence ID" value="CAD2150724.1"/>
    <property type="molecule type" value="Genomic_DNA"/>
</dbReference>
<proteinExistence type="predicted"/>
<dbReference type="Gene3D" id="3.30.200.20">
    <property type="entry name" value="Phosphorylase Kinase, domain 1"/>
    <property type="match status" value="1"/>
</dbReference>
<feature type="domain" description="Protein kinase" evidence="7">
    <location>
        <begin position="28"/>
        <end position="97"/>
    </location>
</feature>
<dbReference type="GO" id="GO:0007052">
    <property type="term" value="P:mitotic spindle organization"/>
    <property type="evidence" value="ECO:0007669"/>
    <property type="project" value="TreeGrafter"/>
</dbReference>
<gene>
    <name evidence="8" type="ORF">MENT_LOCUS10137</name>
</gene>
<name>A0A6V7UB88_MELEN</name>
<dbReference type="OrthoDB" id="408964at2759"/>
<dbReference type="Proteomes" id="UP000580250">
    <property type="component" value="Unassembled WGS sequence"/>
</dbReference>
<dbReference type="GO" id="GO:0005524">
    <property type="term" value="F:ATP binding"/>
    <property type="evidence" value="ECO:0007669"/>
    <property type="project" value="UniProtKB-UniRule"/>
</dbReference>
<evidence type="ECO:0000256" key="2">
    <source>
        <dbReference type="ARBA" id="ARBA00022679"/>
    </source>
</evidence>
<dbReference type="InterPro" id="IPR017441">
    <property type="entry name" value="Protein_kinase_ATP_BS"/>
</dbReference>
<dbReference type="GO" id="GO:0000776">
    <property type="term" value="C:kinetochore"/>
    <property type="evidence" value="ECO:0007669"/>
    <property type="project" value="TreeGrafter"/>
</dbReference>
<dbReference type="PROSITE" id="PS00107">
    <property type="entry name" value="PROTEIN_KINASE_ATP"/>
    <property type="match status" value="1"/>
</dbReference>
<feature type="binding site" evidence="6">
    <location>
        <position position="67"/>
    </location>
    <ligand>
        <name>ATP</name>
        <dbReference type="ChEBI" id="CHEBI:30616"/>
    </ligand>
</feature>
<dbReference type="PROSITE" id="PS50011">
    <property type="entry name" value="PROTEIN_KINASE_DOM"/>
    <property type="match status" value="1"/>
</dbReference>
<evidence type="ECO:0000256" key="5">
    <source>
        <dbReference type="ARBA" id="ARBA00022840"/>
    </source>
</evidence>
<comment type="caution">
    <text evidence="8">The sequence shown here is derived from an EMBL/GenBank/DDBJ whole genome shotgun (WGS) entry which is preliminary data.</text>
</comment>
<reference evidence="8 9" key="1">
    <citation type="submission" date="2020-08" db="EMBL/GenBank/DDBJ databases">
        <authorList>
            <person name="Koutsovoulos G."/>
            <person name="Danchin GJ E."/>
        </authorList>
    </citation>
    <scope>NUCLEOTIDE SEQUENCE [LARGE SCALE GENOMIC DNA]</scope>
</reference>
<keyword evidence="1" id="KW-0723">Serine/threonine-protein kinase</keyword>
<dbReference type="GO" id="GO:0000922">
    <property type="term" value="C:spindle pole"/>
    <property type="evidence" value="ECO:0007669"/>
    <property type="project" value="TreeGrafter"/>
</dbReference>
<protein>
    <recommendedName>
        <fullName evidence="7">Protein kinase domain-containing protein</fullName>
    </recommendedName>
</protein>
<dbReference type="GO" id="GO:0004674">
    <property type="term" value="F:protein serine/threonine kinase activity"/>
    <property type="evidence" value="ECO:0007669"/>
    <property type="project" value="UniProtKB-KW"/>
</dbReference>
<dbReference type="GO" id="GO:0005813">
    <property type="term" value="C:centrosome"/>
    <property type="evidence" value="ECO:0007669"/>
    <property type="project" value="TreeGrafter"/>
</dbReference>
<keyword evidence="2" id="KW-0808">Transferase</keyword>
<evidence type="ECO:0000256" key="6">
    <source>
        <dbReference type="PROSITE-ProRule" id="PRU10141"/>
    </source>
</evidence>
<dbReference type="SUPFAM" id="SSF56112">
    <property type="entry name" value="Protein kinase-like (PK-like)"/>
    <property type="match status" value="1"/>
</dbReference>